<dbReference type="PANTHER" id="PTHR13604:SF0">
    <property type="entry name" value="ABASIC SITE PROCESSING PROTEIN HMCES"/>
    <property type="match status" value="1"/>
</dbReference>
<evidence type="ECO:0000313" key="9">
    <source>
        <dbReference type="EMBL" id="XBH18864.1"/>
    </source>
</evidence>
<evidence type="ECO:0000256" key="6">
    <source>
        <dbReference type="ARBA" id="ARBA00023125"/>
    </source>
</evidence>
<dbReference type="Gene3D" id="3.90.1680.10">
    <property type="entry name" value="SOS response associated peptidase-like"/>
    <property type="match status" value="1"/>
</dbReference>
<dbReference type="EMBL" id="CP121196">
    <property type="protein sequence ID" value="XBH18864.1"/>
    <property type="molecule type" value="Genomic_DNA"/>
</dbReference>
<organism evidence="9">
    <name type="scientific">Telmatobacter sp. DSM 110680</name>
    <dbReference type="NCBI Taxonomy" id="3036704"/>
    <lineage>
        <taxon>Bacteria</taxon>
        <taxon>Pseudomonadati</taxon>
        <taxon>Acidobacteriota</taxon>
        <taxon>Terriglobia</taxon>
        <taxon>Terriglobales</taxon>
        <taxon>Acidobacteriaceae</taxon>
        <taxon>Telmatobacter</taxon>
    </lineage>
</organism>
<dbReference type="EC" id="3.4.-.-" evidence="8"/>
<keyword evidence="3" id="KW-0227">DNA damage</keyword>
<keyword evidence="5" id="KW-0190">Covalent protein-DNA linkage</keyword>
<dbReference type="GO" id="GO:0003697">
    <property type="term" value="F:single-stranded DNA binding"/>
    <property type="evidence" value="ECO:0007669"/>
    <property type="project" value="InterPro"/>
</dbReference>
<evidence type="ECO:0000256" key="1">
    <source>
        <dbReference type="ARBA" id="ARBA00008136"/>
    </source>
</evidence>
<keyword evidence="4 8" id="KW-0378">Hydrolase</keyword>
<gene>
    <name evidence="9" type="ORF">P8935_05990</name>
</gene>
<sequence>MCGRFARRSTQEVLADWFGVDIEDMPWFAPTYNAAPQSTQPAVRLNADTGKPEFALMRWGLVPFWAKDAKIGYTTINARAEEVAAKPVYREALKSRRCLIPADAFYEWQHAGGKTKQPFAFGMQSGEPYSFAGLWERWKPKEGEPLESFTILTTDPNELAEKVHDRMPVILAPHDYARWMDPGDPTRPPVDLLRPYPAEKMRIWAVDQRVGNVRNDDPDLLTEQPVQQQLF</sequence>
<dbReference type="RefSeq" id="WP_348264082.1">
    <property type="nucleotide sequence ID" value="NZ_CP121196.1"/>
</dbReference>
<dbReference type="SUPFAM" id="SSF143081">
    <property type="entry name" value="BB1717-like"/>
    <property type="match status" value="1"/>
</dbReference>
<comment type="similarity">
    <text evidence="1 8">Belongs to the SOS response-associated peptidase family.</text>
</comment>
<evidence type="ECO:0000256" key="7">
    <source>
        <dbReference type="ARBA" id="ARBA00023239"/>
    </source>
</evidence>
<proteinExistence type="inferred from homology"/>
<evidence type="ECO:0000256" key="8">
    <source>
        <dbReference type="RuleBase" id="RU364100"/>
    </source>
</evidence>
<accession>A0AAU7DNG2</accession>
<keyword evidence="7" id="KW-0456">Lyase</keyword>
<dbReference type="GO" id="GO:0006508">
    <property type="term" value="P:proteolysis"/>
    <property type="evidence" value="ECO:0007669"/>
    <property type="project" value="UniProtKB-KW"/>
</dbReference>
<protein>
    <recommendedName>
        <fullName evidence="8">Abasic site processing protein</fullName>
        <ecNumber evidence="8">3.4.-.-</ecNumber>
    </recommendedName>
</protein>
<dbReference type="InterPro" id="IPR003738">
    <property type="entry name" value="SRAP"/>
</dbReference>
<evidence type="ECO:0000256" key="4">
    <source>
        <dbReference type="ARBA" id="ARBA00022801"/>
    </source>
</evidence>
<evidence type="ECO:0000256" key="2">
    <source>
        <dbReference type="ARBA" id="ARBA00022670"/>
    </source>
</evidence>
<dbReference type="GO" id="GO:0106300">
    <property type="term" value="P:protein-DNA covalent cross-linking repair"/>
    <property type="evidence" value="ECO:0007669"/>
    <property type="project" value="InterPro"/>
</dbReference>
<dbReference type="PANTHER" id="PTHR13604">
    <property type="entry name" value="DC12-RELATED"/>
    <property type="match status" value="1"/>
</dbReference>
<reference evidence="9" key="1">
    <citation type="submission" date="2023-03" db="EMBL/GenBank/DDBJ databases">
        <title>Edaphobacter sp.</title>
        <authorList>
            <person name="Huber K.J."/>
            <person name="Papendorf J."/>
            <person name="Pilke C."/>
            <person name="Bunk B."/>
            <person name="Sproeer C."/>
            <person name="Pester M."/>
        </authorList>
    </citation>
    <scope>NUCLEOTIDE SEQUENCE</scope>
    <source>
        <strain evidence="9">DSM 110680</strain>
    </source>
</reference>
<dbReference type="AlphaFoldDB" id="A0AAU7DNG2"/>
<dbReference type="GO" id="GO:0008233">
    <property type="term" value="F:peptidase activity"/>
    <property type="evidence" value="ECO:0007669"/>
    <property type="project" value="UniProtKB-KW"/>
</dbReference>
<dbReference type="Pfam" id="PF02586">
    <property type="entry name" value="SRAP"/>
    <property type="match status" value="1"/>
</dbReference>
<keyword evidence="2 8" id="KW-0645">Protease</keyword>
<name>A0AAU7DNG2_9BACT</name>
<evidence type="ECO:0000256" key="5">
    <source>
        <dbReference type="ARBA" id="ARBA00023124"/>
    </source>
</evidence>
<dbReference type="GO" id="GO:0016829">
    <property type="term" value="F:lyase activity"/>
    <property type="evidence" value="ECO:0007669"/>
    <property type="project" value="UniProtKB-KW"/>
</dbReference>
<dbReference type="InterPro" id="IPR036590">
    <property type="entry name" value="SRAP-like"/>
</dbReference>
<keyword evidence="6" id="KW-0238">DNA-binding</keyword>
<evidence type="ECO:0000256" key="3">
    <source>
        <dbReference type="ARBA" id="ARBA00022763"/>
    </source>
</evidence>